<dbReference type="OrthoDB" id="9791276at2"/>
<dbReference type="SUPFAM" id="SSF52499">
    <property type="entry name" value="Isochorismatase-like hydrolases"/>
    <property type="match status" value="1"/>
</dbReference>
<proteinExistence type="inferred from homology"/>
<sequence>MTALLLIDIQNDFLPGGSLAVPAGHEILPLVNRLQPHYELVVATQDWHPADHQSFASQHPGHALFSQLDLHGLPQTLWPDHCVQGTPGAEFSAQLDQHWIEAIFRKGMNPEIDSYSGFFDNGHRKSTGLADYLRGRGVQEVHLCGLAADYCVYFSALDALQEGFRVIFLAEATRAISAEGYQDAQRVLAQRRATFPLLADVLPLPR</sequence>
<comment type="similarity">
    <text evidence="1">Belongs to the isochorismatase family.</text>
</comment>
<evidence type="ECO:0000256" key="2">
    <source>
        <dbReference type="ARBA" id="ARBA00022642"/>
    </source>
</evidence>
<dbReference type="AlphaFoldDB" id="A0A3R9MIY2"/>
<dbReference type="InterPro" id="IPR036380">
    <property type="entry name" value="Isochorismatase-like_sf"/>
</dbReference>
<dbReference type="Proteomes" id="UP000270291">
    <property type="component" value="Unassembled WGS sequence"/>
</dbReference>
<dbReference type="InterPro" id="IPR052347">
    <property type="entry name" value="Isochorismatase_Nicotinamidase"/>
</dbReference>
<name>A0A3R9MIY2_9BACT</name>
<dbReference type="PANTHER" id="PTHR11080:SF2">
    <property type="entry name" value="LD05707P"/>
    <property type="match status" value="1"/>
</dbReference>
<reference evidence="10 11" key="1">
    <citation type="submission" date="2018-12" db="EMBL/GenBank/DDBJ databases">
        <authorList>
            <person name="Feng G."/>
            <person name="Zhu H."/>
        </authorList>
    </citation>
    <scope>NUCLEOTIDE SEQUENCE [LARGE SCALE GENOMIC DNA]</scope>
    <source>
        <strain evidence="10 11">LMG 26000</strain>
    </source>
</reference>
<protein>
    <recommendedName>
        <fullName evidence="8">Nicotinamidase</fullName>
        <ecNumber evidence="6">3.5.1.19</ecNumber>
    </recommendedName>
    <alternativeName>
        <fullName evidence="7">Nicotinamide deamidase</fullName>
    </alternativeName>
</protein>
<feature type="domain" description="Isochorismatase-like" evidence="9">
    <location>
        <begin position="2"/>
        <end position="193"/>
    </location>
</feature>
<evidence type="ECO:0000256" key="1">
    <source>
        <dbReference type="ARBA" id="ARBA00006336"/>
    </source>
</evidence>
<dbReference type="Pfam" id="PF00857">
    <property type="entry name" value="Isochorismatase"/>
    <property type="match status" value="1"/>
</dbReference>
<dbReference type="FunFam" id="3.40.50.850:FF:000006">
    <property type="entry name" value="Bifunctional pyrazinamidase/nicotinamidase"/>
    <property type="match status" value="1"/>
</dbReference>
<evidence type="ECO:0000259" key="9">
    <source>
        <dbReference type="Pfam" id="PF00857"/>
    </source>
</evidence>
<dbReference type="InterPro" id="IPR000868">
    <property type="entry name" value="Isochorismatase-like_dom"/>
</dbReference>
<organism evidence="10 11">
    <name type="scientific">Hymenobacter perfusus</name>
    <dbReference type="NCBI Taxonomy" id="1236770"/>
    <lineage>
        <taxon>Bacteria</taxon>
        <taxon>Pseudomonadati</taxon>
        <taxon>Bacteroidota</taxon>
        <taxon>Cytophagia</taxon>
        <taxon>Cytophagales</taxon>
        <taxon>Hymenobacteraceae</taxon>
        <taxon>Hymenobacter</taxon>
    </lineage>
</organism>
<comment type="pathway">
    <text evidence="5">Cofactor biosynthesis; nicotinate biosynthesis; nicotinate from nicotinamide: step 1/1.</text>
</comment>
<evidence type="ECO:0000313" key="10">
    <source>
        <dbReference type="EMBL" id="RSK43312.1"/>
    </source>
</evidence>
<comment type="caution">
    <text evidence="10">The sequence shown here is derived from an EMBL/GenBank/DDBJ whole genome shotgun (WGS) entry which is preliminary data.</text>
</comment>
<dbReference type="PANTHER" id="PTHR11080">
    <property type="entry name" value="PYRAZINAMIDASE/NICOTINAMIDASE"/>
    <property type="match status" value="1"/>
</dbReference>
<dbReference type="GO" id="GO:0019363">
    <property type="term" value="P:pyridine nucleotide biosynthetic process"/>
    <property type="evidence" value="ECO:0007669"/>
    <property type="project" value="UniProtKB-KW"/>
</dbReference>
<evidence type="ECO:0000256" key="5">
    <source>
        <dbReference type="ARBA" id="ARBA00037900"/>
    </source>
</evidence>
<dbReference type="Gene3D" id="3.40.50.850">
    <property type="entry name" value="Isochorismatase-like"/>
    <property type="match status" value="1"/>
</dbReference>
<dbReference type="GO" id="GO:0008936">
    <property type="term" value="F:nicotinamidase activity"/>
    <property type="evidence" value="ECO:0007669"/>
    <property type="project" value="UniProtKB-EC"/>
</dbReference>
<evidence type="ECO:0000313" key="11">
    <source>
        <dbReference type="Proteomes" id="UP000270291"/>
    </source>
</evidence>
<evidence type="ECO:0000256" key="8">
    <source>
        <dbReference type="ARBA" id="ARBA00072277"/>
    </source>
</evidence>
<gene>
    <name evidence="10" type="ORF">EI293_10415</name>
</gene>
<evidence type="ECO:0000256" key="4">
    <source>
        <dbReference type="ARBA" id="ARBA00022801"/>
    </source>
</evidence>
<dbReference type="RefSeq" id="WP_125437329.1">
    <property type="nucleotide sequence ID" value="NZ_RWIU01000003.1"/>
</dbReference>
<accession>A0A3R9MIY2</accession>
<dbReference type="EC" id="3.5.1.19" evidence="6"/>
<evidence type="ECO:0000256" key="6">
    <source>
        <dbReference type="ARBA" id="ARBA00039017"/>
    </source>
</evidence>
<dbReference type="CDD" id="cd01011">
    <property type="entry name" value="nicotinamidase"/>
    <property type="match status" value="1"/>
</dbReference>
<keyword evidence="3" id="KW-0479">Metal-binding</keyword>
<dbReference type="EMBL" id="RWIU01000003">
    <property type="protein sequence ID" value="RSK43312.1"/>
    <property type="molecule type" value="Genomic_DNA"/>
</dbReference>
<evidence type="ECO:0000256" key="7">
    <source>
        <dbReference type="ARBA" id="ARBA00043224"/>
    </source>
</evidence>
<keyword evidence="4 10" id="KW-0378">Hydrolase</keyword>
<dbReference type="NCBIfam" id="NF008623">
    <property type="entry name" value="PRK11609.1"/>
    <property type="match status" value="1"/>
</dbReference>
<keyword evidence="11" id="KW-1185">Reference proteome</keyword>
<dbReference type="GO" id="GO:0046872">
    <property type="term" value="F:metal ion binding"/>
    <property type="evidence" value="ECO:0007669"/>
    <property type="project" value="UniProtKB-KW"/>
</dbReference>
<keyword evidence="2" id="KW-0662">Pyridine nucleotide biosynthesis</keyword>
<evidence type="ECO:0000256" key="3">
    <source>
        <dbReference type="ARBA" id="ARBA00022723"/>
    </source>
</evidence>